<protein>
    <submittedName>
        <fullName evidence="1">Uncharacterized protein</fullName>
    </submittedName>
</protein>
<keyword evidence="2" id="KW-1185">Reference proteome</keyword>
<dbReference type="EMBL" id="JWIN03000009">
    <property type="protein sequence ID" value="KAB1275082.1"/>
    <property type="molecule type" value="Genomic_DNA"/>
</dbReference>
<gene>
    <name evidence="1" type="ORF">Cadr_000011208</name>
</gene>
<sequence>MPGSPRVGLQNWQEWLRRHCPHPSHILANGGLGWWRRNDFLGGAEAFARLSTLAVLLQNQSAYCHALVLGLQFSATLTLSRG</sequence>
<comment type="caution">
    <text evidence="1">The sequence shown here is derived from an EMBL/GenBank/DDBJ whole genome shotgun (WGS) entry which is preliminary data.</text>
</comment>
<organism evidence="1 2">
    <name type="scientific">Camelus dromedarius</name>
    <name type="common">Dromedary</name>
    <name type="synonym">Arabian camel</name>
    <dbReference type="NCBI Taxonomy" id="9838"/>
    <lineage>
        <taxon>Eukaryota</taxon>
        <taxon>Metazoa</taxon>
        <taxon>Chordata</taxon>
        <taxon>Craniata</taxon>
        <taxon>Vertebrata</taxon>
        <taxon>Euteleostomi</taxon>
        <taxon>Mammalia</taxon>
        <taxon>Eutheria</taxon>
        <taxon>Laurasiatheria</taxon>
        <taxon>Artiodactyla</taxon>
        <taxon>Tylopoda</taxon>
        <taxon>Camelidae</taxon>
        <taxon>Camelus</taxon>
    </lineage>
</organism>
<evidence type="ECO:0000313" key="2">
    <source>
        <dbReference type="Proteomes" id="UP000299084"/>
    </source>
</evidence>
<name>A0A5N4DVB7_CAMDR</name>
<dbReference type="Proteomes" id="UP000299084">
    <property type="component" value="Unassembled WGS sequence"/>
</dbReference>
<evidence type="ECO:0000313" key="1">
    <source>
        <dbReference type="EMBL" id="KAB1275082.1"/>
    </source>
</evidence>
<dbReference type="AlphaFoldDB" id="A0A5N4DVB7"/>
<accession>A0A5N4DVB7</accession>
<reference evidence="1 2" key="1">
    <citation type="journal article" date="2019" name="Mol. Ecol. Resour.">
        <title>Improving Illumina assemblies with Hi-C and long reads: an example with the North African dromedary.</title>
        <authorList>
            <person name="Elbers J.P."/>
            <person name="Rogers M.F."/>
            <person name="Perelman P.L."/>
            <person name="Proskuryakova A.A."/>
            <person name="Serdyukova N.A."/>
            <person name="Johnson W.E."/>
            <person name="Horin P."/>
            <person name="Corander J."/>
            <person name="Murphy D."/>
            <person name="Burger P.A."/>
        </authorList>
    </citation>
    <scope>NUCLEOTIDE SEQUENCE [LARGE SCALE GENOMIC DNA]</scope>
    <source>
        <strain evidence="1">Drom800</strain>
        <tissue evidence="1">Blood</tissue>
    </source>
</reference>
<proteinExistence type="predicted"/>